<name>A0A1L7WZS0_9HELO</name>
<keyword evidence="6" id="KW-1185">Reference proteome</keyword>
<dbReference type="SUPFAM" id="SSF48403">
    <property type="entry name" value="Ankyrin repeat"/>
    <property type="match status" value="1"/>
</dbReference>
<dbReference type="InterPro" id="IPR056884">
    <property type="entry name" value="NPHP3-like_N"/>
</dbReference>
<dbReference type="SUPFAM" id="SSF52540">
    <property type="entry name" value="P-loop containing nucleoside triphosphate hydrolases"/>
    <property type="match status" value="2"/>
</dbReference>
<accession>A0A1L7WZS0</accession>
<dbReference type="OrthoDB" id="674604at2759"/>
<evidence type="ECO:0000313" key="5">
    <source>
        <dbReference type="EMBL" id="CZR58258.1"/>
    </source>
</evidence>
<dbReference type="EMBL" id="FJOG01000011">
    <property type="protein sequence ID" value="CZR58258.1"/>
    <property type="molecule type" value="Genomic_DNA"/>
</dbReference>
<protein>
    <recommendedName>
        <fullName evidence="4">NACHT domain-containing protein</fullName>
    </recommendedName>
</protein>
<dbReference type="SMART" id="SM00355">
    <property type="entry name" value="ZnF_C2H2"/>
    <property type="match status" value="3"/>
</dbReference>
<dbReference type="Gene3D" id="3.40.50.300">
    <property type="entry name" value="P-loop containing nucleotide triphosphate hydrolases"/>
    <property type="match status" value="2"/>
</dbReference>
<feature type="compositionally biased region" description="Low complexity" evidence="3">
    <location>
        <begin position="115"/>
        <end position="132"/>
    </location>
</feature>
<dbReference type="PROSITE" id="PS50837">
    <property type="entry name" value="NACHT"/>
    <property type="match status" value="1"/>
</dbReference>
<dbReference type="InterPro" id="IPR007111">
    <property type="entry name" value="NACHT_NTPase"/>
</dbReference>
<feature type="domain" description="NACHT" evidence="4">
    <location>
        <begin position="953"/>
        <end position="1115"/>
    </location>
</feature>
<feature type="compositionally biased region" description="Polar residues" evidence="3">
    <location>
        <begin position="285"/>
        <end position="296"/>
    </location>
</feature>
<proteinExistence type="predicted"/>
<gene>
    <name evidence="5" type="ORF">PAC_08149</name>
</gene>
<dbReference type="PROSITE" id="PS50297">
    <property type="entry name" value="ANK_REP_REGION"/>
    <property type="match status" value="5"/>
</dbReference>
<dbReference type="PANTHER" id="PTHR10039">
    <property type="entry name" value="AMELOGENIN"/>
    <property type="match status" value="1"/>
</dbReference>
<feature type="repeat" description="ANK" evidence="2">
    <location>
        <begin position="1520"/>
        <end position="1544"/>
    </location>
</feature>
<evidence type="ECO:0000313" key="6">
    <source>
        <dbReference type="Proteomes" id="UP000184330"/>
    </source>
</evidence>
<dbReference type="InterPro" id="IPR013087">
    <property type="entry name" value="Znf_C2H2_type"/>
</dbReference>
<dbReference type="Pfam" id="PF12796">
    <property type="entry name" value="Ank_2"/>
    <property type="match status" value="3"/>
</dbReference>
<feature type="repeat" description="ANK" evidence="2">
    <location>
        <begin position="1461"/>
        <end position="1493"/>
    </location>
</feature>
<feature type="repeat" description="ANK" evidence="2">
    <location>
        <begin position="1428"/>
        <end position="1460"/>
    </location>
</feature>
<dbReference type="PROSITE" id="PS50088">
    <property type="entry name" value="ANK_REPEAT"/>
    <property type="match status" value="5"/>
</dbReference>
<feature type="compositionally biased region" description="Acidic residues" evidence="3">
    <location>
        <begin position="141"/>
        <end position="152"/>
    </location>
</feature>
<dbReference type="Proteomes" id="UP000184330">
    <property type="component" value="Unassembled WGS sequence"/>
</dbReference>
<dbReference type="STRING" id="576137.A0A1L7WZS0"/>
<dbReference type="InterPro" id="IPR027417">
    <property type="entry name" value="P-loop_NTPase"/>
</dbReference>
<dbReference type="Gene3D" id="1.25.40.20">
    <property type="entry name" value="Ankyrin repeat-containing domain"/>
    <property type="match status" value="3"/>
</dbReference>
<feature type="region of interest" description="Disordered" evidence="3">
    <location>
        <begin position="106"/>
        <end position="152"/>
    </location>
</feature>
<evidence type="ECO:0000256" key="2">
    <source>
        <dbReference type="PROSITE-ProRule" id="PRU00023"/>
    </source>
</evidence>
<keyword evidence="1" id="KW-0677">Repeat</keyword>
<feature type="compositionally biased region" description="Low complexity" evidence="3">
    <location>
        <begin position="297"/>
        <end position="313"/>
    </location>
</feature>
<feature type="region of interest" description="Disordered" evidence="3">
    <location>
        <begin position="261"/>
        <end position="323"/>
    </location>
</feature>
<dbReference type="InterPro" id="IPR054471">
    <property type="entry name" value="GPIID_WHD"/>
</dbReference>
<evidence type="ECO:0000259" key="4">
    <source>
        <dbReference type="PROSITE" id="PS50837"/>
    </source>
</evidence>
<feature type="repeat" description="ANK" evidence="2">
    <location>
        <begin position="1554"/>
        <end position="1586"/>
    </location>
</feature>
<reference evidence="5 6" key="1">
    <citation type="submission" date="2016-03" db="EMBL/GenBank/DDBJ databases">
        <authorList>
            <person name="Ploux O."/>
        </authorList>
    </citation>
    <scope>NUCLEOTIDE SEQUENCE [LARGE SCALE GENOMIC DNA]</scope>
    <source>
        <strain evidence="5 6">UAMH 11012</strain>
    </source>
</reference>
<organism evidence="5 6">
    <name type="scientific">Phialocephala subalpina</name>
    <dbReference type="NCBI Taxonomy" id="576137"/>
    <lineage>
        <taxon>Eukaryota</taxon>
        <taxon>Fungi</taxon>
        <taxon>Dikarya</taxon>
        <taxon>Ascomycota</taxon>
        <taxon>Pezizomycotina</taxon>
        <taxon>Leotiomycetes</taxon>
        <taxon>Helotiales</taxon>
        <taxon>Mollisiaceae</taxon>
        <taxon>Phialocephala</taxon>
        <taxon>Phialocephala fortinii species complex</taxon>
    </lineage>
</organism>
<dbReference type="PANTHER" id="PTHR10039:SF14">
    <property type="entry name" value="NACHT DOMAIN-CONTAINING PROTEIN"/>
    <property type="match status" value="1"/>
</dbReference>
<dbReference type="Pfam" id="PF22939">
    <property type="entry name" value="WHD_GPIID"/>
    <property type="match status" value="1"/>
</dbReference>
<dbReference type="InterPro" id="IPR036770">
    <property type="entry name" value="Ankyrin_rpt-contain_sf"/>
</dbReference>
<evidence type="ECO:0000256" key="3">
    <source>
        <dbReference type="SAM" id="MobiDB-lite"/>
    </source>
</evidence>
<dbReference type="SMART" id="SM00248">
    <property type="entry name" value="ANK"/>
    <property type="match status" value="5"/>
</dbReference>
<feature type="repeat" description="ANK" evidence="2">
    <location>
        <begin position="1395"/>
        <end position="1427"/>
    </location>
</feature>
<sequence length="1588" mass="178161">MDELSVEQPAAGVPVLLTADSIDRNARACRDLFDACVASPALKDYASSIRSAQGDFNLWCSGIRAISTGKSSLDYRLRNHHDVREAVCDLLTSLATSLTKCEQRVAAPLEPEPSGEPSEVLDSSSSTASPASWDAISNEGSGEDSLEMDDPLSTDPVIAEHISYARTILDQLARISLAIRKAGTKYRFEKVDKALDVDAFKDFRSHLTRIILRAYSDTEAARLTSEQKMLRASDYERLTPVQKGLVHADILRKHRIEFITKSRSSKKRPKTDELEGPNKLPSLADPNTDTTSYVSGSSKSPKPTPTISISRPPAEVAQRKSTTASALFSTAPTATDVAPGLDIKRFLSGKASSKATNLTRIGATQPYPRSPKFKTDGALICPYCDDVLPSSYAKDEQSWRAHVAQDILPYSCFVEECNTPYEMYLTAEKLLAHMVEKHSSMRWTCDYCPSRDKSSEQRSTDAPHEFTSAEAWVEHMEKVHSDRVTANQRSTLAELNKRPMMGPLACPLCDFVMENMGSKIDDHILQHLHEFALWALPEGPEAMSDEKSKASQASGTLSHTKAASGEVDLPLEYLATDPSQFGNNVGSLSLLDIDSSSSLANLLLDRVGSIASSWYSSDATTELWGSHLSRLRDVLETYDQSRQEKSTDITGEMLQRLITETCHDLLDILEVPLGPPKDLARQADSVFHMDLPQRNADFIGHDEILVDLDIELFSRSNGILTYGSKSQAKQQSRVVLMGESGIGKTAVAVELAYRTREEWENCSIFWVNVEDIERVEESYLRIWEAVGSPLGPTNDRIHSLLYYLTWTFNGRWLMILDCLQPKSLLFMRSMGWFPGALKGSLLITASDSLCLSLLNPTKIVQVSDLDEAASLKLFTKLHPGGSQLPSLDLSIAKSLGNRTENKLQKFLQSLRVTDPRDDLEAIRRAKGEGVKGTCEWLFNVNEYRAWEHKDRPQLLRLQGGPGMGKTMISSFLVDKLEEKERQDSTMTLAYYFCDNKDERRNTALVLLRGLLFQLLSKRPDLFKHAEKDYDVMKDQLPKLFENLHPLWRIIRSMLKDREAGKVYILVDALDECEGSSRKDFLDLLQILFTSQSLDEPTNLKFLITCRPELEMDETLHSVGGCLYLDPAKISADLSQFIDHKVDKLPSRYPVALKQEIKAALKKRAGGTFLWASLVLDDISKTKMTSKVMGKLQQVPPSLGAVYKRILNNIDDEYREEAMLILRWVVIARRPLTVRELAMARALHLPEWENNIPPADTLDELEDDFRICEPLLYRDPESDAINLVHQSLKDYLLGEDLRGNGELSQYHVAEDKTNILIFQICWRYLSMEEFDRGNKIISRRRNNRLEEEYLSEKYLREHCFLRYASQEWQEHAVAASPALVIDYEFKKDALAKVSTLRDSWLFRAAKEGQQAVVRLLLENGAELETKDGYSQTPLSWAARKGHEAVVKLLLDKGAELETKDGYSQTPLSWAARNGHEAIVKLLLDKGAELETKDRYSQTPLSWAARKGHEAIVKQCPDAAVYGQTPLWWAAQKGHEAVVKLLLDTGKVDVDAKDEDGSTPLSWAARNGHEAVVRLLLDNGADISTENRSS</sequence>
<dbReference type="InterPro" id="IPR002110">
    <property type="entry name" value="Ankyrin_rpt"/>
</dbReference>
<dbReference type="PRINTS" id="PR01415">
    <property type="entry name" value="ANKYRIN"/>
</dbReference>
<keyword evidence="2" id="KW-0040">ANK repeat</keyword>
<evidence type="ECO:0000256" key="1">
    <source>
        <dbReference type="ARBA" id="ARBA00022737"/>
    </source>
</evidence>
<dbReference type="Pfam" id="PF24883">
    <property type="entry name" value="NPHP3_N"/>
    <property type="match status" value="1"/>
</dbReference>